<dbReference type="Proteomes" id="UP000469011">
    <property type="component" value="Unassembled WGS sequence"/>
</dbReference>
<organism evidence="1 2">
    <name type="scientific">Jiella pacifica</name>
    <dbReference type="NCBI Taxonomy" id="2696469"/>
    <lineage>
        <taxon>Bacteria</taxon>
        <taxon>Pseudomonadati</taxon>
        <taxon>Pseudomonadota</taxon>
        <taxon>Alphaproteobacteria</taxon>
        <taxon>Hyphomicrobiales</taxon>
        <taxon>Aurantimonadaceae</taxon>
        <taxon>Jiella</taxon>
    </lineage>
</organism>
<dbReference type="RefSeq" id="WP_163463940.1">
    <property type="nucleotide sequence ID" value="NZ_JAAAMG010000011.1"/>
</dbReference>
<gene>
    <name evidence="1" type="ORF">GTK09_14830</name>
</gene>
<reference evidence="1 2" key="1">
    <citation type="submission" date="2020-01" db="EMBL/GenBank/DDBJ databases">
        <title>Jiella pacifica sp. nov.</title>
        <authorList>
            <person name="Xue Z."/>
            <person name="Zhu S."/>
            <person name="Chen J."/>
            <person name="Yang J."/>
        </authorList>
    </citation>
    <scope>NUCLEOTIDE SEQUENCE [LARGE SCALE GENOMIC DNA]</scope>
    <source>
        <strain evidence="1 2">40Bstr34</strain>
    </source>
</reference>
<sequence>MRQIEGASHRPIFVIGPTALPRNWIEETERHLQAGVLGETTDALGSA</sequence>
<protein>
    <submittedName>
        <fullName evidence="1">Uncharacterized protein</fullName>
    </submittedName>
</protein>
<dbReference type="AlphaFoldDB" id="A0A6N9T2V6"/>
<evidence type="ECO:0000313" key="1">
    <source>
        <dbReference type="EMBL" id="NDW05697.1"/>
    </source>
</evidence>
<comment type="caution">
    <text evidence="1">The sequence shown here is derived from an EMBL/GenBank/DDBJ whole genome shotgun (WGS) entry which is preliminary data.</text>
</comment>
<dbReference type="EMBL" id="JAAAMG010000011">
    <property type="protein sequence ID" value="NDW05697.1"/>
    <property type="molecule type" value="Genomic_DNA"/>
</dbReference>
<accession>A0A6N9T2V6</accession>
<name>A0A6N9T2V6_9HYPH</name>
<keyword evidence="2" id="KW-1185">Reference proteome</keyword>
<evidence type="ECO:0000313" key="2">
    <source>
        <dbReference type="Proteomes" id="UP000469011"/>
    </source>
</evidence>
<proteinExistence type="predicted"/>